<reference evidence="1 2" key="1">
    <citation type="submission" date="2021-10" db="EMBL/GenBank/DDBJ databases">
        <title>Lutispora strain m25 sp. nov., a thermophilic, non-spore-forming bacterium isolated from a lab-scale methanogenic bioreactor digesting anaerobic sludge.</title>
        <authorList>
            <person name="El Houari A."/>
            <person name="Mcdonald J."/>
        </authorList>
    </citation>
    <scope>NUCLEOTIDE SEQUENCE [LARGE SCALE GENOMIC DNA]</scope>
    <source>
        <strain evidence="2">m25</strain>
    </source>
</reference>
<keyword evidence="2" id="KW-1185">Reference proteome</keyword>
<dbReference type="EMBL" id="JAJEKE010000031">
    <property type="protein sequence ID" value="MCQ1531796.1"/>
    <property type="molecule type" value="Genomic_DNA"/>
</dbReference>
<proteinExistence type="predicted"/>
<dbReference type="RefSeq" id="WP_255229363.1">
    <property type="nucleotide sequence ID" value="NZ_JAJEKE010000031.1"/>
</dbReference>
<sequence length="225" mass="25908">MKNLNINFKKKNKARAFGIIGGGDGSTSIFIAKKEEQDKFLSYAAENIIPCNRTFKQLEDYLIEKYNAIPHTLLPHELNILKANVILNRFDYVLDKPLPLGENPTRKELKAYVEQDTSFFQAKEYPAEKLGLEMKAYRLHGIESEISKENKPRDKSQSAVRISSYTDEDAIVEMEMKSEYILIINGSREVSDDLLLYQGVSEKDIKERTNRFIAYAYTLKHMGKL</sequence>
<name>A0ABT1NPB4_9FIRM</name>
<evidence type="ECO:0000313" key="1">
    <source>
        <dbReference type="EMBL" id="MCQ1531796.1"/>
    </source>
</evidence>
<gene>
    <name evidence="1" type="ORF">LJD61_19965</name>
</gene>
<evidence type="ECO:0000313" key="2">
    <source>
        <dbReference type="Proteomes" id="UP001651880"/>
    </source>
</evidence>
<accession>A0ABT1NPB4</accession>
<protein>
    <submittedName>
        <fullName evidence="1">Uncharacterized protein</fullName>
    </submittedName>
</protein>
<comment type="caution">
    <text evidence="1">The sequence shown here is derived from an EMBL/GenBank/DDBJ whole genome shotgun (WGS) entry which is preliminary data.</text>
</comment>
<dbReference type="Proteomes" id="UP001651880">
    <property type="component" value="Unassembled WGS sequence"/>
</dbReference>
<organism evidence="1 2">
    <name type="scientific">Lutispora saccharofermentans</name>
    <dbReference type="NCBI Taxonomy" id="3024236"/>
    <lineage>
        <taxon>Bacteria</taxon>
        <taxon>Bacillati</taxon>
        <taxon>Bacillota</taxon>
        <taxon>Clostridia</taxon>
        <taxon>Lutisporales</taxon>
        <taxon>Lutisporaceae</taxon>
        <taxon>Lutispora</taxon>
    </lineage>
</organism>